<dbReference type="Pfam" id="PF02630">
    <property type="entry name" value="SCO1-SenC"/>
    <property type="match status" value="1"/>
</dbReference>
<dbReference type="PANTHER" id="PTHR12151:SF25">
    <property type="entry name" value="LINALOOL DEHYDRATASE_ISOMERASE DOMAIN-CONTAINING PROTEIN"/>
    <property type="match status" value="1"/>
</dbReference>
<evidence type="ECO:0000259" key="4">
    <source>
        <dbReference type="PROSITE" id="PS51352"/>
    </source>
</evidence>
<keyword evidence="3" id="KW-0472">Membrane</keyword>
<dbReference type="Gene3D" id="3.40.30.10">
    <property type="entry name" value="Glutaredoxin"/>
    <property type="match status" value="1"/>
</dbReference>
<dbReference type="RefSeq" id="WP_209749465.1">
    <property type="nucleotide sequence ID" value="NZ_JBHSMH010000044.1"/>
</dbReference>
<keyword evidence="3" id="KW-0812">Transmembrane</keyword>
<evidence type="ECO:0000256" key="1">
    <source>
        <dbReference type="ARBA" id="ARBA00010996"/>
    </source>
</evidence>
<evidence type="ECO:0000313" key="5">
    <source>
        <dbReference type="EMBL" id="MFC5469944.1"/>
    </source>
</evidence>
<gene>
    <name evidence="5" type="ORF">ACFPPD_14515</name>
</gene>
<reference evidence="6" key="1">
    <citation type="journal article" date="2019" name="Int. J. Syst. Evol. Microbiol.">
        <title>The Global Catalogue of Microorganisms (GCM) 10K type strain sequencing project: providing services to taxonomists for standard genome sequencing and annotation.</title>
        <authorList>
            <consortium name="The Broad Institute Genomics Platform"/>
            <consortium name="The Broad Institute Genome Sequencing Center for Infectious Disease"/>
            <person name="Wu L."/>
            <person name="Ma J."/>
        </authorList>
    </citation>
    <scope>NUCLEOTIDE SEQUENCE [LARGE SCALE GENOMIC DNA]</scope>
    <source>
        <strain evidence="6">CCUG 57113</strain>
    </source>
</reference>
<dbReference type="PANTHER" id="PTHR12151">
    <property type="entry name" value="ELECTRON TRANSPORT PROTIN SCO1/SENC FAMILY MEMBER"/>
    <property type="match status" value="1"/>
</dbReference>
<evidence type="ECO:0000313" key="6">
    <source>
        <dbReference type="Proteomes" id="UP001596105"/>
    </source>
</evidence>
<dbReference type="SUPFAM" id="SSF52833">
    <property type="entry name" value="Thioredoxin-like"/>
    <property type="match status" value="1"/>
</dbReference>
<comment type="caution">
    <text evidence="5">The sequence shown here is derived from an EMBL/GenBank/DDBJ whole genome shotgun (WGS) entry which is preliminary data.</text>
</comment>
<keyword evidence="2" id="KW-0186">Copper</keyword>
<dbReference type="CDD" id="cd02968">
    <property type="entry name" value="SCO"/>
    <property type="match status" value="1"/>
</dbReference>
<dbReference type="InterPro" id="IPR036249">
    <property type="entry name" value="Thioredoxin-like_sf"/>
</dbReference>
<dbReference type="InterPro" id="IPR003782">
    <property type="entry name" value="SCO1/SenC"/>
</dbReference>
<evidence type="ECO:0000256" key="2">
    <source>
        <dbReference type="ARBA" id="ARBA00023008"/>
    </source>
</evidence>
<keyword evidence="6" id="KW-1185">Reference proteome</keyword>
<protein>
    <submittedName>
        <fullName evidence="5">SCO family protein</fullName>
    </submittedName>
</protein>
<dbReference type="PROSITE" id="PS51352">
    <property type="entry name" value="THIOREDOXIN_2"/>
    <property type="match status" value="1"/>
</dbReference>
<sequence length="237" mass="26525">MSQNNGNERDEMARNDAAETVAVEPARARKTWIQRYGFSMVLLALCLVMGYYIIAQQNKSESADLPYDKPGAEFSYLDTDGNTVTLSNTNGKVRLLYFFFATCPDVCPPTTAIMSQVQDELKKDGVFGSEVEFLSVTIDPTKDTTDNLKKYADQFGADTTGWKFLRGDEKATADLATNKYDILVNKDPDGNFGHMNFIALLDKEGHIRDYISANDYFDNGDENKSPKEMAKQIKSLL</sequence>
<name>A0ABW0LVZ5_9BACL</name>
<proteinExistence type="inferred from homology"/>
<organism evidence="5 6">
    <name type="scientific">Cohnella suwonensis</name>
    <dbReference type="NCBI Taxonomy" id="696072"/>
    <lineage>
        <taxon>Bacteria</taxon>
        <taxon>Bacillati</taxon>
        <taxon>Bacillota</taxon>
        <taxon>Bacilli</taxon>
        <taxon>Bacillales</taxon>
        <taxon>Paenibacillaceae</taxon>
        <taxon>Cohnella</taxon>
    </lineage>
</organism>
<dbReference type="Proteomes" id="UP001596105">
    <property type="component" value="Unassembled WGS sequence"/>
</dbReference>
<feature type="transmembrane region" description="Helical" evidence="3">
    <location>
        <begin position="36"/>
        <end position="54"/>
    </location>
</feature>
<accession>A0ABW0LVZ5</accession>
<dbReference type="EMBL" id="JBHSMH010000044">
    <property type="protein sequence ID" value="MFC5469944.1"/>
    <property type="molecule type" value="Genomic_DNA"/>
</dbReference>
<evidence type="ECO:0000256" key="3">
    <source>
        <dbReference type="SAM" id="Phobius"/>
    </source>
</evidence>
<keyword evidence="3" id="KW-1133">Transmembrane helix</keyword>
<comment type="similarity">
    <text evidence="1">Belongs to the SCO1/2 family.</text>
</comment>
<dbReference type="InterPro" id="IPR013766">
    <property type="entry name" value="Thioredoxin_domain"/>
</dbReference>
<feature type="domain" description="Thioredoxin" evidence="4">
    <location>
        <begin position="65"/>
        <end position="237"/>
    </location>
</feature>